<gene>
    <name evidence="2" type="ORF">FO442_13330</name>
</gene>
<proteinExistence type="predicted"/>
<keyword evidence="1" id="KW-0812">Transmembrane</keyword>
<keyword evidence="1" id="KW-0472">Membrane</keyword>
<accession>A0A556MQL8</accession>
<keyword evidence="1" id="KW-1133">Transmembrane helix</keyword>
<evidence type="ECO:0000256" key="1">
    <source>
        <dbReference type="SAM" id="Phobius"/>
    </source>
</evidence>
<reference evidence="2 3" key="1">
    <citation type="submission" date="2019-07" db="EMBL/GenBank/DDBJ databases">
        <authorList>
            <person name="Huq M.A."/>
        </authorList>
    </citation>
    <scope>NUCLEOTIDE SEQUENCE [LARGE SCALE GENOMIC DNA]</scope>
    <source>
        <strain evidence="2 3">MAH-3</strain>
    </source>
</reference>
<dbReference type="Pfam" id="PF12732">
    <property type="entry name" value="YtxH"/>
    <property type="match status" value="1"/>
</dbReference>
<comment type="caution">
    <text evidence="2">The sequence shown here is derived from an EMBL/GenBank/DDBJ whole genome shotgun (WGS) entry which is preliminary data.</text>
</comment>
<dbReference type="AlphaFoldDB" id="A0A556MQL8"/>
<name>A0A556MQL8_9FLAO</name>
<evidence type="ECO:0000313" key="2">
    <source>
        <dbReference type="EMBL" id="TSJ42112.1"/>
    </source>
</evidence>
<keyword evidence="3" id="KW-1185">Reference proteome</keyword>
<protein>
    <submittedName>
        <fullName evidence="2">YtxH domain-containing protein</fullName>
    </submittedName>
</protein>
<feature type="transmembrane region" description="Helical" evidence="1">
    <location>
        <begin position="20"/>
        <end position="39"/>
    </location>
</feature>
<dbReference type="Proteomes" id="UP000316008">
    <property type="component" value="Unassembled WGS sequence"/>
</dbReference>
<evidence type="ECO:0000313" key="3">
    <source>
        <dbReference type="Proteomes" id="UP000316008"/>
    </source>
</evidence>
<organism evidence="2 3">
    <name type="scientific">Fluviicola chungangensis</name>
    <dbReference type="NCBI Taxonomy" id="2597671"/>
    <lineage>
        <taxon>Bacteria</taxon>
        <taxon>Pseudomonadati</taxon>
        <taxon>Bacteroidota</taxon>
        <taxon>Flavobacteriia</taxon>
        <taxon>Flavobacteriales</taxon>
        <taxon>Crocinitomicaceae</taxon>
        <taxon>Fluviicola</taxon>
    </lineage>
</organism>
<dbReference type="InterPro" id="IPR024623">
    <property type="entry name" value="YtxH"/>
</dbReference>
<dbReference type="EMBL" id="VLPL01000006">
    <property type="protein sequence ID" value="TSJ42112.1"/>
    <property type="molecule type" value="Genomic_DNA"/>
</dbReference>
<sequence>MKSEEDKARKDGSSNNVSKVIGTLAAGAAVGLAAGILLAPEKGKKTRAKLLDEAKDLTGKLKKKADEVMKQKTAK</sequence>